<keyword evidence="4 5" id="KW-0472">Membrane</keyword>
<feature type="transmembrane region" description="Helical" evidence="5">
    <location>
        <begin position="244"/>
        <end position="260"/>
    </location>
</feature>
<feature type="domain" description="O-antigen ligase-related" evidence="6">
    <location>
        <begin position="208"/>
        <end position="370"/>
    </location>
</feature>
<organism evidence="7 8">
    <name type="scientific">Maribacter sedimenticola</name>
    <dbReference type="NCBI Taxonomy" id="228956"/>
    <lineage>
        <taxon>Bacteria</taxon>
        <taxon>Pseudomonadati</taxon>
        <taxon>Bacteroidota</taxon>
        <taxon>Flavobacteriia</taxon>
        <taxon>Flavobacteriales</taxon>
        <taxon>Flavobacteriaceae</taxon>
        <taxon>Maribacter</taxon>
    </lineage>
</organism>
<evidence type="ECO:0000256" key="2">
    <source>
        <dbReference type="ARBA" id="ARBA00022692"/>
    </source>
</evidence>
<comment type="caution">
    <text evidence="7">The sequence shown here is derived from an EMBL/GenBank/DDBJ whole genome shotgun (WGS) entry which is preliminary data.</text>
</comment>
<keyword evidence="7" id="KW-0436">Ligase</keyword>
<feature type="transmembrane region" description="Helical" evidence="5">
    <location>
        <begin position="361"/>
        <end position="381"/>
    </location>
</feature>
<proteinExistence type="predicted"/>
<dbReference type="RefSeq" id="WP_089258351.1">
    <property type="nucleotide sequence ID" value="NZ_FZNV01000001.1"/>
</dbReference>
<feature type="transmembrane region" description="Helical" evidence="5">
    <location>
        <begin position="388"/>
        <end position="414"/>
    </location>
</feature>
<feature type="transmembrane region" description="Helical" evidence="5">
    <location>
        <begin position="61"/>
        <end position="83"/>
    </location>
</feature>
<keyword evidence="8" id="KW-1185">Reference proteome</keyword>
<evidence type="ECO:0000256" key="4">
    <source>
        <dbReference type="ARBA" id="ARBA00023136"/>
    </source>
</evidence>
<comment type="subcellular location">
    <subcellularLocation>
        <location evidence="1">Membrane</location>
        <topology evidence="1">Multi-pass membrane protein</topology>
    </subcellularLocation>
</comment>
<dbReference type="EMBL" id="FZNV01000001">
    <property type="protein sequence ID" value="SNR24566.1"/>
    <property type="molecule type" value="Genomic_DNA"/>
</dbReference>
<gene>
    <name evidence="7" type="ORF">SAMN04488009_0290</name>
</gene>
<keyword evidence="3 5" id="KW-1133">Transmembrane helix</keyword>
<feature type="transmembrane region" description="Helical" evidence="5">
    <location>
        <begin position="103"/>
        <end position="120"/>
    </location>
</feature>
<dbReference type="InterPro" id="IPR007016">
    <property type="entry name" value="O-antigen_ligase-rel_domated"/>
</dbReference>
<dbReference type="GO" id="GO:0016874">
    <property type="term" value="F:ligase activity"/>
    <property type="evidence" value="ECO:0007669"/>
    <property type="project" value="UniProtKB-KW"/>
</dbReference>
<feature type="transmembrane region" description="Helical" evidence="5">
    <location>
        <begin position="207"/>
        <end position="232"/>
    </location>
</feature>
<accession>A0ABY1SCT0</accession>
<sequence>MRINVKTSLFFSLFLFFLPFTQALTLNIGFALKISEVIILFLIFLYLNKIKAYVFISKLPISNVVLSGFMFLAILSFIINSFWDYTYNLKEIPFRINAIGDSFLRLFYIFICYSTYFISKKFISRNPEVLKYWVQGAVIVALYSWYLFISSALEIPYLKLPGMLDSPQTLYGIVRSGTFLEGNFFGLYLILSSAVAFFLDKNKSGKFLLLSVFTTLSSISIISSLFFVIIYYRTVIFKKNNFKYFIGVLPFIFIGMYFFVQTSFYQDYVYKKIATPSTTLTTYNLSKVDRLLTSRIAFKLGIDNPIVGVGPYNYSLHYDEYNDIEDEVENLKSSEFAISYFARKNTRAIPNNIYLEVWSEYGIIGFLLYCSFLLILIYKSYKLRKSSIFAGVVALLISFCAFPSFIMVFIWSYFAIPFALDSNYDSILNK</sequence>
<protein>
    <submittedName>
        <fullName evidence="7">O-antigen ligase</fullName>
    </submittedName>
</protein>
<dbReference type="PANTHER" id="PTHR37422:SF13">
    <property type="entry name" value="LIPOPOLYSACCHARIDE BIOSYNTHESIS PROTEIN PA4999-RELATED"/>
    <property type="match status" value="1"/>
</dbReference>
<dbReference type="Pfam" id="PF04932">
    <property type="entry name" value="Wzy_C"/>
    <property type="match status" value="1"/>
</dbReference>
<evidence type="ECO:0000256" key="3">
    <source>
        <dbReference type="ARBA" id="ARBA00022989"/>
    </source>
</evidence>
<evidence type="ECO:0000259" key="6">
    <source>
        <dbReference type="Pfam" id="PF04932"/>
    </source>
</evidence>
<name>A0ABY1SCT0_9FLAO</name>
<evidence type="ECO:0000313" key="7">
    <source>
        <dbReference type="EMBL" id="SNR24566.1"/>
    </source>
</evidence>
<evidence type="ECO:0000256" key="1">
    <source>
        <dbReference type="ARBA" id="ARBA00004141"/>
    </source>
</evidence>
<feature type="transmembrane region" description="Helical" evidence="5">
    <location>
        <begin position="132"/>
        <end position="153"/>
    </location>
</feature>
<dbReference type="Proteomes" id="UP000198337">
    <property type="component" value="Unassembled WGS sequence"/>
</dbReference>
<evidence type="ECO:0000256" key="5">
    <source>
        <dbReference type="SAM" id="Phobius"/>
    </source>
</evidence>
<feature type="transmembrane region" description="Helical" evidence="5">
    <location>
        <begin position="33"/>
        <end position="49"/>
    </location>
</feature>
<evidence type="ECO:0000313" key="8">
    <source>
        <dbReference type="Proteomes" id="UP000198337"/>
    </source>
</evidence>
<keyword evidence="2 5" id="KW-0812">Transmembrane</keyword>
<reference evidence="7 8" key="1">
    <citation type="submission" date="2017-06" db="EMBL/GenBank/DDBJ databases">
        <authorList>
            <person name="Varghese N."/>
            <person name="Submissions S."/>
        </authorList>
    </citation>
    <scope>NUCLEOTIDE SEQUENCE [LARGE SCALE GENOMIC DNA]</scope>
    <source>
        <strain evidence="7 8">DSM 19840</strain>
    </source>
</reference>
<dbReference type="InterPro" id="IPR051533">
    <property type="entry name" value="WaaL-like"/>
</dbReference>
<dbReference type="PANTHER" id="PTHR37422">
    <property type="entry name" value="TEICHURONIC ACID BIOSYNTHESIS PROTEIN TUAE"/>
    <property type="match status" value="1"/>
</dbReference>